<keyword evidence="5 7" id="KW-0472">Membrane</keyword>
<feature type="domain" description="G-protein coupled receptors family 2 profile 2" evidence="10">
    <location>
        <begin position="344"/>
        <end position="585"/>
    </location>
</feature>
<feature type="signal peptide" evidence="8">
    <location>
        <begin position="1"/>
        <end position="21"/>
    </location>
</feature>
<dbReference type="Proteomes" id="UP000694388">
    <property type="component" value="Unplaced"/>
</dbReference>
<dbReference type="PRINTS" id="PR00249">
    <property type="entry name" value="GPCRSECRETIN"/>
</dbReference>
<keyword evidence="4 7" id="KW-1133">Transmembrane helix</keyword>
<dbReference type="InterPro" id="IPR032471">
    <property type="entry name" value="AGRL2-4_GAIN_subdom_A"/>
</dbReference>
<dbReference type="GO" id="GO:0007189">
    <property type="term" value="P:adenylate cyclase-activating G protein-coupled receptor signaling pathway"/>
    <property type="evidence" value="ECO:0007669"/>
    <property type="project" value="TreeGrafter"/>
</dbReference>
<dbReference type="InterPro" id="IPR000203">
    <property type="entry name" value="GPS"/>
</dbReference>
<dbReference type="Gene3D" id="1.25.40.610">
    <property type="match status" value="1"/>
</dbReference>
<feature type="transmembrane region" description="Helical" evidence="7">
    <location>
        <begin position="532"/>
        <end position="555"/>
    </location>
</feature>
<dbReference type="PANTHER" id="PTHR12011">
    <property type="entry name" value="ADHESION G-PROTEIN COUPLED RECEPTOR"/>
    <property type="match status" value="1"/>
</dbReference>
<feature type="domain" description="GAIN-B" evidence="9">
    <location>
        <begin position="150"/>
        <end position="335"/>
    </location>
</feature>
<comment type="subcellular location">
    <subcellularLocation>
        <location evidence="1">Cell membrane</location>
        <topology evidence="1">Multi-pass membrane protein</topology>
    </subcellularLocation>
</comment>
<evidence type="ECO:0000256" key="7">
    <source>
        <dbReference type="SAM" id="Phobius"/>
    </source>
</evidence>
<dbReference type="SMART" id="SM00303">
    <property type="entry name" value="GPS"/>
    <property type="match status" value="1"/>
</dbReference>
<dbReference type="GO" id="GO:0007166">
    <property type="term" value="P:cell surface receptor signaling pathway"/>
    <property type="evidence" value="ECO:0007669"/>
    <property type="project" value="InterPro"/>
</dbReference>
<dbReference type="AlphaFoldDB" id="A0A8C4QEQ6"/>
<dbReference type="PANTHER" id="PTHR12011:SF471">
    <property type="entry name" value="G-PROTEIN COUPLED RECEPTORS FAMILY 2 PROFILE 2 DOMAIN-CONTAINING PROTEIN"/>
    <property type="match status" value="1"/>
</dbReference>
<dbReference type="InterPro" id="IPR046338">
    <property type="entry name" value="GAIN_dom_sf"/>
</dbReference>
<organism evidence="11 12">
    <name type="scientific">Eptatretus burgeri</name>
    <name type="common">Inshore hagfish</name>
    <dbReference type="NCBI Taxonomy" id="7764"/>
    <lineage>
        <taxon>Eukaryota</taxon>
        <taxon>Metazoa</taxon>
        <taxon>Chordata</taxon>
        <taxon>Craniata</taxon>
        <taxon>Vertebrata</taxon>
        <taxon>Cyclostomata</taxon>
        <taxon>Myxini</taxon>
        <taxon>Myxiniformes</taxon>
        <taxon>Myxinidae</taxon>
        <taxon>Eptatretinae</taxon>
        <taxon>Eptatretus</taxon>
    </lineage>
</organism>
<feature type="transmembrane region" description="Helical" evidence="7">
    <location>
        <begin position="488"/>
        <end position="511"/>
    </location>
</feature>
<dbReference type="GeneTree" id="ENSGT00940000155527"/>
<accession>A0A8C4QEQ6</accession>
<evidence type="ECO:0000259" key="10">
    <source>
        <dbReference type="PROSITE" id="PS50261"/>
    </source>
</evidence>
<dbReference type="InterPro" id="IPR017981">
    <property type="entry name" value="GPCR_2-like_7TM"/>
</dbReference>
<keyword evidence="3 7" id="KW-0812">Transmembrane</keyword>
<keyword evidence="6" id="KW-1015">Disulfide bond</keyword>
<reference evidence="11" key="1">
    <citation type="submission" date="2025-05" db="UniProtKB">
        <authorList>
            <consortium name="Ensembl"/>
        </authorList>
    </citation>
    <scope>IDENTIFICATION</scope>
</reference>
<proteinExistence type="predicted"/>
<feature type="transmembrane region" description="Helical" evidence="7">
    <location>
        <begin position="346"/>
        <end position="367"/>
    </location>
</feature>
<keyword evidence="2" id="KW-1003">Cell membrane</keyword>
<evidence type="ECO:0000256" key="3">
    <source>
        <dbReference type="ARBA" id="ARBA00022692"/>
    </source>
</evidence>
<dbReference type="FunFam" id="1.20.1070.10:FF:000200">
    <property type="entry name" value="Adhesion G protein-coupled receptor L3"/>
    <property type="match status" value="1"/>
</dbReference>
<dbReference type="Ensembl" id="ENSEBUT00000014818.1">
    <property type="protein sequence ID" value="ENSEBUP00000014242.1"/>
    <property type="gene ID" value="ENSEBUG00000008973.1"/>
</dbReference>
<evidence type="ECO:0000256" key="5">
    <source>
        <dbReference type="ARBA" id="ARBA00023136"/>
    </source>
</evidence>
<evidence type="ECO:0000313" key="11">
    <source>
        <dbReference type="Ensembl" id="ENSEBUP00000014242.1"/>
    </source>
</evidence>
<keyword evidence="8" id="KW-0732">Signal</keyword>
<dbReference type="Pfam" id="PF01825">
    <property type="entry name" value="GPS"/>
    <property type="match status" value="1"/>
</dbReference>
<evidence type="ECO:0000256" key="8">
    <source>
        <dbReference type="SAM" id="SignalP"/>
    </source>
</evidence>
<dbReference type="Ensembl" id="ENSEBUT00000014838.1">
    <property type="protein sequence ID" value="ENSEBUP00000014262.1"/>
    <property type="gene ID" value="ENSEBUG00000008973.1"/>
</dbReference>
<dbReference type="Gene3D" id="2.60.220.50">
    <property type="match status" value="1"/>
</dbReference>
<evidence type="ECO:0000259" key="9">
    <source>
        <dbReference type="PROSITE" id="PS50221"/>
    </source>
</evidence>
<evidence type="ECO:0000256" key="6">
    <source>
        <dbReference type="ARBA" id="ARBA00023157"/>
    </source>
</evidence>
<evidence type="ECO:0000256" key="1">
    <source>
        <dbReference type="ARBA" id="ARBA00004651"/>
    </source>
</evidence>
<sequence>MSPWSLHLNIWVLLLLAETNGPEVVQSVKCDRKETGLKSAQNLAMCTSGPMTSGNLLESLKMMNTLPGEIGKNLVRVRSIAPHKENYCKNYTQAMVNTVDNLLSVTALDSWRDLSDSERANAASQLLKSMDNTGFLMAEYLHGSKSMREERNNVALEVSLVNSENLQPVHFSFKAPDGSSDLLKLSAKEIEHQGKGDTLRLVFSGYDQLADLLPLNASSLSLKLESNASAVRPASRILSAALRAGRSDLPDKTSVDSVSLSNPIEFSLKHTVQRKDGEKPICVYWALESGEGGQNRIGHWAMDGCWIQSTNSSHTSCRCNHLTHFAILMAPVKVELDANHTLTLNVLTWVCLIISIPCLLISFIIFCCLRSIQSDRTTIHKNLCACLLVADLLFLIAGNQTGNDVLCGLTAGLLHFLLLAAFCWMLAEGMQLYAMLVIVFESGKSRRIPMYLASYGLPAVVVTISAAVYHQGYGTDYGCWLTTERKFIWSFLGPVCVILVLNMGFLSVTLYKMCVHSPALPQQRSHLHSLRSWTLGAFSLLCLLGLTWISGLFFISARCVVAAYVFTIFNALQGLFIFIFHCCMQKKVKKEIFRKVRRFVSSETFFAHPTSRRTETTGLGPSSKQTLLKRFTVSKHKTTTETFDRNTVKSSSDA</sequence>
<feature type="transmembrane region" description="Helical" evidence="7">
    <location>
        <begin position="561"/>
        <end position="584"/>
    </location>
</feature>
<keyword evidence="12" id="KW-1185">Reference proteome</keyword>
<dbReference type="Gene3D" id="1.20.1070.10">
    <property type="entry name" value="Rhodopsin 7-helix transmembrane proteins"/>
    <property type="match status" value="1"/>
</dbReference>
<dbReference type="InterPro" id="IPR057244">
    <property type="entry name" value="GAIN_B"/>
</dbReference>
<dbReference type="SUPFAM" id="SSF81321">
    <property type="entry name" value="Family A G protein-coupled receptor-like"/>
    <property type="match status" value="1"/>
</dbReference>
<feature type="chain" id="PRO_5044680507" evidence="8">
    <location>
        <begin position="22"/>
        <end position="654"/>
    </location>
</feature>
<evidence type="ECO:0000256" key="2">
    <source>
        <dbReference type="ARBA" id="ARBA00022475"/>
    </source>
</evidence>
<feature type="transmembrane region" description="Helical" evidence="7">
    <location>
        <begin position="379"/>
        <end position="397"/>
    </location>
</feature>
<protein>
    <submittedName>
        <fullName evidence="11">Uncharacterized protein</fullName>
    </submittedName>
</protein>
<evidence type="ECO:0000313" key="12">
    <source>
        <dbReference type="Proteomes" id="UP000694388"/>
    </source>
</evidence>
<dbReference type="Pfam" id="PF16489">
    <property type="entry name" value="GAIN"/>
    <property type="match status" value="1"/>
</dbReference>
<dbReference type="PROSITE" id="PS50261">
    <property type="entry name" value="G_PROTEIN_RECEP_F2_4"/>
    <property type="match status" value="1"/>
</dbReference>
<feature type="transmembrane region" description="Helical" evidence="7">
    <location>
        <begin position="409"/>
        <end position="427"/>
    </location>
</feature>
<feature type="transmembrane region" description="Helical" evidence="7">
    <location>
        <begin position="448"/>
        <end position="468"/>
    </location>
</feature>
<dbReference type="GO" id="GO:0004930">
    <property type="term" value="F:G protein-coupled receptor activity"/>
    <property type="evidence" value="ECO:0007669"/>
    <property type="project" value="InterPro"/>
</dbReference>
<evidence type="ECO:0000256" key="4">
    <source>
        <dbReference type="ARBA" id="ARBA00022989"/>
    </source>
</evidence>
<dbReference type="InterPro" id="IPR000832">
    <property type="entry name" value="GPCR_2_secretin-like"/>
</dbReference>
<dbReference type="GO" id="GO:0005886">
    <property type="term" value="C:plasma membrane"/>
    <property type="evidence" value="ECO:0007669"/>
    <property type="project" value="UniProtKB-SubCell"/>
</dbReference>
<dbReference type="Pfam" id="PF00002">
    <property type="entry name" value="7tm_2"/>
    <property type="match status" value="1"/>
</dbReference>
<name>A0A8C4QEQ6_EPTBU</name>
<dbReference type="PROSITE" id="PS50221">
    <property type="entry name" value="GAIN_B"/>
    <property type="match status" value="1"/>
</dbReference>